<evidence type="ECO:0000313" key="15">
    <source>
        <dbReference type="Proteomes" id="UP000178226"/>
    </source>
</evidence>
<keyword evidence="7 10" id="KW-0067">ATP-binding</keyword>
<dbReference type="Gene3D" id="3.40.50.300">
    <property type="entry name" value="P-loop containing nucleotide triphosphate hydrolases"/>
    <property type="match status" value="1"/>
</dbReference>
<dbReference type="PANTHER" id="PTHR11088">
    <property type="entry name" value="TRNA DIMETHYLALLYLTRANSFERASE"/>
    <property type="match status" value="1"/>
</dbReference>
<dbReference type="GO" id="GO:0052381">
    <property type="term" value="F:tRNA dimethylallyltransferase activity"/>
    <property type="evidence" value="ECO:0007669"/>
    <property type="project" value="UniProtKB-UniRule"/>
</dbReference>
<evidence type="ECO:0000256" key="2">
    <source>
        <dbReference type="ARBA" id="ARBA00003213"/>
    </source>
</evidence>
<accession>A0A1G2Q767</accession>
<comment type="subunit">
    <text evidence="10">Monomer.</text>
</comment>
<dbReference type="AlphaFoldDB" id="A0A1G2Q767"/>
<dbReference type="PANTHER" id="PTHR11088:SF60">
    <property type="entry name" value="TRNA DIMETHYLALLYLTRANSFERASE"/>
    <property type="match status" value="1"/>
</dbReference>
<evidence type="ECO:0000256" key="7">
    <source>
        <dbReference type="ARBA" id="ARBA00022840"/>
    </source>
</evidence>
<sequence length="317" mass="35726">MNSVNPPIIAIVGQTASGKTSLALRLAKKFNGAVISADSQQIYHQAKIGTNQPAGSWRRANTKWQKATGKKRLYFVNTIPHFFIDTLSPNKQYSAAQFQAETNKLCRKLSTAGVLPIIAGGTGLYVSAIVEGFKFPQGKPNLRLRKSLDKLSTATLQKKLKSLDYASWLVIDPSNRRRLIRALEHIITTGQSFSANQQKKLRSNTLIIGLNPNKNALRKSIIKRTAKMFGLGLVKEVKLLQKKYPHSPLLQSIGYREIIDYLDGKISKAESGQQIINHTWQYARRQMTWFKRIPNTNWVKKPTTAEKLVKQFIKNNI</sequence>
<dbReference type="InterPro" id="IPR018022">
    <property type="entry name" value="IPT"/>
</dbReference>
<evidence type="ECO:0000256" key="11">
    <source>
        <dbReference type="RuleBase" id="RU003783"/>
    </source>
</evidence>
<evidence type="ECO:0000256" key="4">
    <source>
        <dbReference type="ARBA" id="ARBA00022679"/>
    </source>
</evidence>
<dbReference type="GO" id="GO:0005524">
    <property type="term" value="F:ATP binding"/>
    <property type="evidence" value="ECO:0007669"/>
    <property type="project" value="UniProtKB-UniRule"/>
</dbReference>
<evidence type="ECO:0000256" key="10">
    <source>
        <dbReference type="HAMAP-Rule" id="MF_00185"/>
    </source>
</evidence>
<comment type="catalytic activity">
    <reaction evidence="9 10 11">
        <text>adenosine(37) in tRNA + dimethylallyl diphosphate = N(6)-dimethylallyladenosine(37) in tRNA + diphosphate</text>
        <dbReference type="Rhea" id="RHEA:26482"/>
        <dbReference type="Rhea" id="RHEA-COMP:10162"/>
        <dbReference type="Rhea" id="RHEA-COMP:10375"/>
        <dbReference type="ChEBI" id="CHEBI:33019"/>
        <dbReference type="ChEBI" id="CHEBI:57623"/>
        <dbReference type="ChEBI" id="CHEBI:74411"/>
        <dbReference type="ChEBI" id="CHEBI:74415"/>
        <dbReference type="EC" id="2.5.1.75"/>
    </reaction>
</comment>
<name>A0A1G2Q767_9BACT</name>
<evidence type="ECO:0000256" key="13">
    <source>
        <dbReference type="RuleBase" id="RU003785"/>
    </source>
</evidence>
<dbReference type="GO" id="GO:0006400">
    <property type="term" value="P:tRNA modification"/>
    <property type="evidence" value="ECO:0007669"/>
    <property type="project" value="TreeGrafter"/>
</dbReference>
<dbReference type="InterPro" id="IPR039657">
    <property type="entry name" value="Dimethylallyltransferase"/>
</dbReference>
<feature type="binding site" evidence="10">
    <location>
        <begin position="13"/>
        <end position="20"/>
    </location>
    <ligand>
        <name>ATP</name>
        <dbReference type="ChEBI" id="CHEBI:30616"/>
    </ligand>
</feature>
<evidence type="ECO:0000256" key="1">
    <source>
        <dbReference type="ARBA" id="ARBA00001946"/>
    </source>
</evidence>
<dbReference type="InterPro" id="IPR027417">
    <property type="entry name" value="P-loop_NTPase"/>
</dbReference>
<comment type="caution">
    <text evidence="14">The sequence shown here is derived from an EMBL/GenBank/DDBJ whole genome shotgun (WGS) entry which is preliminary data.</text>
</comment>
<protein>
    <recommendedName>
        <fullName evidence="10">tRNA dimethylallyltransferase</fullName>
        <ecNumber evidence="10">2.5.1.75</ecNumber>
    </recommendedName>
    <alternativeName>
        <fullName evidence="10">Dimethylallyl diphosphate:tRNA dimethylallyltransferase</fullName>
        <shortName evidence="10">DMAPP:tRNA dimethylallyltransferase</shortName>
        <shortName evidence="10">DMATase</shortName>
    </alternativeName>
    <alternativeName>
        <fullName evidence="10">Isopentenyl-diphosphate:tRNA isopentenyltransferase</fullName>
        <shortName evidence="10">IPP transferase</shortName>
        <shortName evidence="10">IPPT</shortName>
        <shortName evidence="10">IPTase</shortName>
    </alternativeName>
</protein>
<dbReference type="STRING" id="1802428.A2441_03545"/>
<keyword evidence="8 10" id="KW-0460">Magnesium</keyword>
<dbReference type="Pfam" id="PF01745">
    <property type="entry name" value="IPT"/>
    <property type="match status" value="1"/>
</dbReference>
<dbReference type="EC" id="2.5.1.75" evidence="10"/>
<evidence type="ECO:0000256" key="8">
    <source>
        <dbReference type="ARBA" id="ARBA00022842"/>
    </source>
</evidence>
<dbReference type="SUPFAM" id="SSF52540">
    <property type="entry name" value="P-loop containing nucleoside triphosphate hydrolases"/>
    <property type="match status" value="2"/>
</dbReference>
<dbReference type="HAMAP" id="MF_00185">
    <property type="entry name" value="IPP_trans"/>
    <property type="match status" value="1"/>
</dbReference>
<feature type="binding site" evidence="10">
    <location>
        <begin position="15"/>
        <end position="20"/>
    </location>
    <ligand>
        <name>substrate</name>
    </ligand>
</feature>
<keyword evidence="5 10" id="KW-0819">tRNA processing</keyword>
<proteinExistence type="inferred from homology"/>
<comment type="caution">
    <text evidence="10">Lacks conserved residue(s) required for the propagation of feature annotation.</text>
</comment>
<feature type="region of interest" description="Interaction with substrate tRNA" evidence="10">
    <location>
        <begin position="38"/>
        <end position="41"/>
    </location>
</feature>
<evidence type="ECO:0000256" key="3">
    <source>
        <dbReference type="ARBA" id="ARBA00005842"/>
    </source>
</evidence>
<evidence type="ECO:0000256" key="6">
    <source>
        <dbReference type="ARBA" id="ARBA00022741"/>
    </source>
</evidence>
<feature type="site" description="Interaction with substrate tRNA" evidence="10">
    <location>
        <position position="122"/>
    </location>
</feature>
<evidence type="ECO:0000256" key="5">
    <source>
        <dbReference type="ARBA" id="ARBA00022694"/>
    </source>
</evidence>
<comment type="function">
    <text evidence="2 10 12">Catalyzes the transfer of a dimethylallyl group onto the adenine at position 37 in tRNAs that read codons beginning with uridine, leading to the formation of N6-(dimethylallyl)adenosine (i(6)A).</text>
</comment>
<organism evidence="14 15">
    <name type="scientific">Candidatus Veblenbacteria bacterium RIFOXYC2_FULL_42_11</name>
    <dbReference type="NCBI Taxonomy" id="1802428"/>
    <lineage>
        <taxon>Bacteria</taxon>
        <taxon>Candidatus Vebleniibacteriota</taxon>
    </lineage>
</organism>
<reference evidence="14 15" key="1">
    <citation type="journal article" date="2016" name="Nat. Commun.">
        <title>Thousands of microbial genomes shed light on interconnected biogeochemical processes in an aquifer system.</title>
        <authorList>
            <person name="Anantharaman K."/>
            <person name="Brown C.T."/>
            <person name="Hug L.A."/>
            <person name="Sharon I."/>
            <person name="Castelle C.J."/>
            <person name="Probst A.J."/>
            <person name="Thomas B.C."/>
            <person name="Singh A."/>
            <person name="Wilkins M.J."/>
            <person name="Karaoz U."/>
            <person name="Brodie E.L."/>
            <person name="Williams K.H."/>
            <person name="Hubbard S.S."/>
            <person name="Banfield J.F."/>
        </authorList>
    </citation>
    <scope>NUCLEOTIDE SEQUENCE [LARGE SCALE GENOMIC DNA]</scope>
</reference>
<gene>
    <name evidence="10" type="primary">miaA</name>
    <name evidence="14" type="ORF">A2441_03545</name>
</gene>
<dbReference type="NCBIfam" id="TIGR00174">
    <property type="entry name" value="miaA"/>
    <property type="match status" value="1"/>
</dbReference>
<dbReference type="Gene3D" id="1.10.20.140">
    <property type="match status" value="1"/>
</dbReference>
<evidence type="ECO:0000256" key="9">
    <source>
        <dbReference type="ARBA" id="ARBA00049563"/>
    </source>
</evidence>
<dbReference type="EMBL" id="MHTE01000036">
    <property type="protein sequence ID" value="OHA56386.1"/>
    <property type="molecule type" value="Genomic_DNA"/>
</dbReference>
<feature type="site" description="Interaction with substrate tRNA" evidence="10">
    <location>
        <position position="143"/>
    </location>
</feature>
<evidence type="ECO:0000313" key="14">
    <source>
        <dbReference type="EMBL" id="OHA56386.1"/>
    </source>
</evidence>
<keyword evidence="6 10" id="KW-0547">Nucleotide-binding</keyword>
<dbReference type="Pfam" id="PF01715">
    <property type="entry name" value="IPPT"/>
    <property type="match status" value="1"/>
</dbReference>
<comment type="cofactor">
    <cofactor evidence="1 10">
        <name>Mg(2+)</name>
        <dbReference type="ChEBI" id="CHEBI:18420"/>
    </cofactor>
</comment>
<dbReference type="Proteomes" id="UP000178226">
    <property type="component" value="Unassembled WGS sequence"/>
</dbReference>
<keyword evidence="4 10" id="KW-0808">Transferase</keyword>
<evidence type="ECO:0000256" key="12">
    <source>
        <dbReference type="RuleBase" id="RU003784"/>
    </source>
</evidence>
<comment type="similarity">
    <text evidence="3 10 13">Belongs to the IPP transferase family.</text>
</comment>